<feature type="transmembrane region" description="Helical" evidence="5">
    <location>
        <begin position="352"/>
        <end position="375"/>
    </location>
</feature>
<protein>
    <submittedName>
        <fullName evidence="7">MFS transporter</fullName>
    </submittedName>
</protein>
<evidence type="ECO:0000256" key="1">
    <source>
        <dbReference type="ARBA" id="ARBA00004141"/>
    </source>
</evidence>
<dbReference type="InterPro" id="IPR020846">
    <property type="entry name" value="MFS_dom"/>
</dbReference>
<proteinExistence type="predicted"/>
<evidence type="ECO:0000256" key="4">
    <source>
        <dbReference type="ARBA" id="ARBA00023136"/>
    </source>
</evidence>
<organism evidence="7 8">
    <name type="scientific">Xanthocytophaga agilis</name>
    <dbReference type="NCBI Taxonomy" id="3048010"/>
    <lineage>
        <taxon>Bacteria</taxon>
        <taxon>Pseudomonadati</taxon>
        <taxon>Bacteroidota</taxon>
        <taxon>Cytophagia</taxon>
        <taxon>Cytophagales</taxon>
        <taxon>Rhodocytophagaceae</taxon>
        <taxon>Xanthocytophaga</taxon>
    </lineage>
</organism>
<feature type="transmembrane region" description="Helical" evidence="5">
    <location>
        <begin position="381"/>
        <end position="401"/>
    </location>
</feature>
<feature type="transmembrane region" description="Helical" evidence="5">
    <location>
        <begin position="292"/>
        <end position="311"/>
    </location>
</feature>
<evidence type="ECO:0000313" key="8">
    <source>
        <dbReference type="Proteomes" id="UP001232063"/>
    </source>
</evidence>
<evidence type="ECO:0000313" key="7">
    <source>
        <dbReference type="EMBL" id="MDJ1503380.1"/>
    </source>
</evidence>
<feature type="domain" description="Major facilitator superfamily (MFS) profile" evidence="6">
    <location>
        <begin position="18"/>
        <end position="407"/>
    </location>
</feature>
<dbReference type="EMBL" id="JASJOU010000008">
    <property type="protein sequence ID" value="MDJ1503380.1"/>
    <property type="molecule type" value="Genomic_DNA"/>
</dbReference>
<evidence type="ECO:0000256" key="3">
    <source>
        <dbReference type="ARBA" id="ARBA00022989"/>
    </source>
</evidence>
<feature type="transmembrane region" description="Helical" evidence="5">
    <location>
        <begin position="317"/>
        <end position="340"/>
    </location>
</feature>
<comment type="caution">
    <text evidence="7">The sequence shown here is derived from an EMBL/GenBank/DDBJ whole genome shotgun (WGS) entry which is preliminary data.</text>
</comment>
<feature type="transmembrane region" description="Helical" evidence="5">
    <location>
        <begin position="224"/>
        <end position="245"/>
    </location>
</feature>
<accession>A0AAE3R8I8</accession>
<dbReference type="AlphaFoldDB" id="A0AAE3R8I8"/>
<dbReference type="InterPro" id="IPR011701">
    <property type="entry name" value="MFS"/>
</dbReference>
<evidence type="ECO:0000259" key="6">
    <source>
        <dbReference type="PROSITE" id="PS50850"/>
    </source>
</evidence>
<sequence>MQTITSTQPVVSLRNALAFGLCLICYLLGGTVSTLLSVYLPVAIPELLQTSVSEAEMGRIGAYLNSAFIYGWMLGGLTLGIVSDRVGRLKTLAFSTGLYGLFTLCIVFISDWHILLACRFIAGIGVGGVLLISTVYIAEIWDEKTRPIALGILAVAFPVGIILAGILNVQIPYWKHAFWLGVLPVTLSLVLPVVLSEPAQWKDARKTKAVDMHTIFSPEYRRNLLIGGLIFGSVLIGLWAVFSWVPTWVQSLLSNTSDGQKERGTVMMLFGMGGIIGGIVSGFLIRAMGTRYTLLFTFSGCIVACIALFMNKQFSPVIYIETAVLALFFGISQGTLSSYIPALFPTSIRATATGFCFNIGRFFTATAVFFVGNLVSVVGGFNNALLLFSSTFIIAWIVAFYNREVNEKTPE</sequence>
<evidence type="ECO:0000256" key="5">
    <source>
        <dbReference type="SAM" id="Phobius"/>
    </source>
</evidence>
<evidence type="ECO:0000256" key="2">
    <source>
        <dbReference type="ARBA" id="ARBA00022692"/>
    </source>
</evidence>
<dbReference type="InterPro" id="IPR036259">
    <property type="entry name" value="MFS_trans_sf"/>
</dbReference>
<name>A0AAE3R8I8_9BACT</name>
<dbReference type="Pfam" id="PF07690">
    <property type="entry name" value="MFS_1"/>
    <property type="match status" value="1"/>
</dbReference>
<dbReference type="InterPro" id="IPR005829">
    <property type="entry name" value="Sugar_transporter_CS"/>
</dbReference>
<dbReference type="PROSITE" id="PS00217">
    <property type="entry name" value="SUGAR_TRANSPORT_2"/>
    <property type="match status" value="1"/>
</dbReference>
<feature type="transmembrane region" description="Helical" evidence="5">
    <location>
        <begin position="177"/>
        <end position="196"/>
    </location>
</feature>
<feature type="transmembrane region" description="Helical" evidence="5">
    <location>
        <begin position="120"/>
        <end position="138"/>
    </location>
</feature>
<dbReference type="GO" id="GO:0005886">
    <property type="term" value="C:plasma membrane"/>
    <property type="evidence" value="ECO:0007669"/>
    <property type="project" value="TreeGrafter"/>
</dbReference>
<reference evidence="7" key="1">
    <citation type="submission" date="2023-05" db="EMBL/GenBank/DDBJ databases">
        <authorList>
            <person name="Zhang X."/>
        </authorList>
    </citation>
    <scope>NUCLEOTIDE SEQUENCE</scope>
    <source>
        <strain evidence="7">BD1B2-1</strain>
    </source>
</reference>
<dbReference type="Gene3D" id="1.20.1250.20">
    <property type="entry name" value="MFS general substrate transporter like domains"/>
    <property type="match status" value="2"/>
</dbReference>
<feature type="transmembrane region" description="Helical" evidence="5">
    <location>
        <begin position="150"/>
        <end position="171"/>
    </location>
</feature>
<feature type="transmembrane region" description="Helical" evidence="5">
    <location>
        <begin position="94"/>
        <end position="114"/>
    </location>
</feature>
<keyword evidence="8" id="KW-1185">Reference proteome</keyword>
<keyword evidence="3 5" id="KW-1133">Transmembrane helix</keyword>
<keyword evidence="4 5" id="KW-0472">Membrane</keyword>
<dbReference type="PROSITE" id="PS50850">
    <property type="entry name" value="MFS"/>
    <property type="match status" value="1"/>
</dbReference>
<keyword evidence="2 5" id="KW-0812">Transmembrane</keyword>
<dbReference type="Proteomes" id="UP001232063">
    <property type="component" value="Unassembled WGS sequence"/>
</dbReference>
<gene>
    <name evidence="7" type="ORF">QNI22_22110</name>
</gene>
<dbReference type="GO" id="GO:0046943">
    <property type="term" value="F:carboxylic acid transmembrane transporter activity"/>
    <property type="evidence" value="ECO:0007669"/>
    <property type="project" value="TreeGrafter"/>
</dbReference>
<dbReference type="PANTHER" id="PTHR23508:SF10">
    <property type="entry name" value="CARBOXYLIC ACID TRANSPORTER PROTEIN HOMOLOG"/>
    <property type="match status" value="1"/>
</dbReference>
<comment type="subcellular location">
    <subcellularLocation>
        <location evidence="1">Membrane</location>
        <topology evidence="1">Multi-pass membrane protein</topology>
    </subcellularLocation>
</comment>
<dbReference type="SUPFAM" id="SSF103473">
    <property type="entry name" value="MFS general substrate transporter"/>
    <property type="match status" value="1"/>
</dbReference>
<feature type="transmembrane region" description="Helical" evidence="5">
    <location>
        <begin position="60"/>
        <end position="82"/>
    </location>
</feature>
<dbReference type="RefSeq" id="WP_314514003.1">
    <property type="nucleotide sequence ID" value="NZ_JASJOU010000008.1"/>
</dbReference>
<feature type="transmembrane region" description="Helical" evidence="5">
    <location>
        <begin position="16"/>
        <end position="40"/>
    </location>
</feature>
<feature type="transmembrane region" description="Helical" evidence="5">
    <location>
        <begin position="265"/>
        <end position="285"/>
    </location>
</feature>
<dbReference type="PANTHER" id="PTHR23508">
    <property type="entry name" value="CARBOXYLIC ACID TRANSPORTER PROTEIN HOMOLOG"/>
    <property type="match status" value="1"/>
</dbReference>